<keyword evidence="1" id="KW-0732">Signal</keyword>
<accession>A0ABS7GMY9</accession>
<feature type="chain" id="PRO_5045131274" evidence="1">
    <location>
        <begin position="24"/>
        <end position="310"/>
    </location>
</feature>
<evidence type="ECO:0000256" key="1">
    <source>
        <dbReference type="SAM" id="SignalP"/>
    </source>
</evidence>
<organism evidence="2 3">
    <name type="scientific">Rhizobium mesosinicum</name>
    <dbReference type="NCBI Taxonomy" id="335017"/>
    <lineage>
        <taxon>Bacteria</taxon>
        <taxon>Pseudomonadati</taxon>
        <taxon>Pseudomonadota</taxon>
        <taxon>Alphaproteobacteria</taxon>
        <taxon>Hyphomicrobiales</taxon>
        <taxon>Rhizobiaceae</taxon>
        <taxon>Rhizobium/Agrobacterium group</taxon>
        <taxon>Rhizobium</taxon>
    </lineage>
</organism>
<comment type="caution">
    <text evidence="2">The sequence shown here is derived from an EMBL/GenBank/DDBJ whole genome shotgun (WGS) entry which is preliminary data.</text>
</comment>
<evidence type="ECO:0000313" key="3">
    <source>
        <dbReference type="Proteomes" id="UP000717752"/>
    </source>
</evidence>
<protein>
    <submittedName>
        <fullName evidence="2">Uncharacterized protein</fullName>
    </submittedName>
</protein>
<proteinExistence type="predicted"/>
<dbReference type="PROSITE" id="PS51257">
    <property type="entry name" value="PROKAR_LIPOPROTEIN"/>
    <property type="match status" value="1"/>
</dbReference>
<feature type="signal peptide" evidence="1">
    <location>
        <begin position="1"/>
        <end position="23"/>
    </location>
</feature>
<gene>
    <name evidence="2" type="ORF">JNB85_01215</name>
</gene>
<name>A0ABS7GMY9_9HYPH</name>
<sequence length="310" mass="33189">MRFSVTTSLLALGIASCALPSRAQDLSNLNGMAALTGSCEKLIMAGRDFSDHCGSQIIHSIYNNGRTGFTVTLGDKGTVATFSGLEGAKPDADTQLQDLDMVIFNLGIEGVPPTTTAVKGGCGYSNPYKGPMTISCQATSSKGEAYLLQFRSDGSPPKMTDLRKPALDARKDGAGTAFAVGEWVGSAMADDPDRGCLVTKQVDRKTAVMLYANKNEAFTINIFNRDWNFGSDAQVTGELAFDGKLFPLSGISVRNEQILTLEAGAEEESLEAPVKNSSKLTFRTGKKRIETKLSDSAEAIEKLWDCVDRE</sequence>
<dbReference type="Proteomes" id="UP000717752">
    <property type="component" value="Unassembled WGS sequence"/>
</dbReference>
<keyword evidence="3" id="KW-1185">Reference proteome</keyword>
<reference evidence="2 3" key="1">
    <citation type="journal article" date="2021" name="MBio">
        <title>Poor Competitiveness of Bradyrhizobium in Pigeon Pea Root Colonization in Indian Soils.</title>
        <authorList>
            <person name="Chalasani D."/>
            <person name="Basu A."/>
            <person name="Pullabhotla S.V.S.R.N."/>
            <person name="Jorrin B."/>
            <person name="Neal A.L."/>
            <person name="Poole P.S."/>
            <person name="Podile A.R."/>
            <person name="Tkacz A."/>
        </authorList>
    </citation>
    <scope>NUCLEOTIDE SEQUENCE [LARGE SCALE GENOMIC DNA]</scope>
    <source>
        <strain evidence="2 3">HU56</strain>
    </source>
</reference>
<dbReference type="EMBL" id="JAEUAK010000001">
    <property type="protein sequence ID" value="MBW9051026.1"/>
    <property type="molecule type" value="Genomic_DNA"/>
</dbReference>
<evidence type="ECO:0000313" key="2">
    <source>
        <dbReference type="EMBL" id="MBW9051026.1"/>
    </source>
</evidence>
<dbReference type="RefSeq" id="WP_220332571.1">
    <property type="nucleotide sequence ID" value="NZ_JAEUAK010000001.1"/>
</dbReference>